<dbReference type="Proteomes" id="UP000192247">
    <property type="component" value="Unassembled WGS sequence"/>
</dbReference>
<evidence type="ECO:0000313" key="3">
    <source>
        <dbReference type="EMBL" id="OQR75687.1"/>
    </source>
</evidence>
<dbReference type="FunCoup" id="A0A1V9XQB1">
    <property type="interactions" value="613"/>
</dbReference>
<dbReference type="AlphaFoldDB" id="A0A1V9XQB1"/>
<accession>A0A1V9XQB1</accession>
<dbReference type="InterPro" id="IPR027989">
    <property type="entry name" value="DUF4461"/>
</dbReference>
<dbReference type="GO" id="GO:0005739">
    <property type="term" value="C:mitochondrion"/>
    <property type="evidence" value="ECO:0007669"/>
    <property type="project" value="TreeGrafter"/>
</dbReference>
<dbReference type="PANTHER" id="PTHR31596">
    <property type="entry name" value="T-CELL ACTIVATION INHIBITOR, MITOCHONDRIAL"/>
    <property type="match status" value="1"/>
</dbReference>
<dbReference type="InterPro" id="IPR028031">
    <property type="entry name" value="DUF4460"/>
</dbReference>
<evidence type="ECO:0000259" key="1">
    <source>
        <dbReference type="Pfam" id="PF14687"/>
    </source>
</evidence>
<comment type="caution">
    <text evidence="3">The sequence shown here is derived from an EMBL/GenBank/DDBJ whole genome shotgun (WGS) entry which is preliminary data.</text>
</comment>
<dbReference type="OrthoDB" id="4238at2759"/>
<dbReference type="InParanoid" id="A0A1V9XQB1"/>
<reference evidence="3 4" key="1">
    <citation type="journal article" date="2017" name="Gigascience">
        <title>Draft genome of the honey bee ectoparasitic mite, Tropilaelaps mercedesae, is shaped by the parasitic life history.</title>
        <authorList>
            <person name="Dong X."/>
            <person name="Armstrong S.D."/>
            <person name="Xia D."/>
            <person name="Makepeace B.L."/>
            <person name="Darby A.C."/>
            <person name="Kadowaki T."/>
        </authorList>
    </citation>
    <scope>NUCLEOTIDE SEQUENCE [LARGE SCALE GENOMIC DNA]</scope>
    <source>
        <strain evidence="3">Wuxi-XJTLU</strain>
    </source>
</reference>
<sequence length="483" mass="55079">MANRLFAGGTSFAPGFLLAGAVRYFHISPRPLMKWVEVSAVLRPFYLKVHPDMFMKFPHERRTNEESLKDLNLYLECLTKNQTPESKRLEFFTKINGSEKLQKIHIELKGRALSDTLKYVLNAAGLPSDSVSLSVRRMKMVVEDEFGYREEDGSYWTMHPDDLWGFQGPVKDKGLMSFLDDNIEVAIERARTAGPILEEISRVESEVMSKLGVTALAWDCGWGVAHYRAGLLALLKLCEQHTEVVNVLQGRQVTFAQWTGLSLEGHIVLSAGEVRHNWLNFLRHIEQELKLVDWVPHAEKVLSEVLRGIQVSHERLNNRTLAHKYIVQIDKLTRSIQRWLWINNFPTSLPADLSTFTLVVESDAGPLMVSPQGEIIVPASCPAQIFVDFLERNLALTEEVMLRHSVSILEEEELRGQLIWKLGLRELSKDDTISSHRMVTCLTNLLVHSDELATRLQDRHLRVSNCFSVLQDGILCIPANWKH</sequence>
<proteinExistence type="predicted"/>
<dbReference type="Pfam" id="PF14688">
    <property type="entry name" value="DUF4461"/>
    <property type="match status" value="1"/>
</dbReference>
<dbReference type="EMBL" id="MNPL01005979">
    <property type="protein sequence ID" value="OQR75687.1"/>
    <property type="molecule type" value="Genomic_DNA"/>
</dbReference>
<evidence type="ECO:0000313" key="4">
    <source>
        <dbReference type="Proteomes" id="UP000192247"/>
    </source>
</evidence>
<feature type="domain" description="DUF4461" evidence="2">
    <location>
        <begin position="175"/>
        <end position="482"/>
    </location>
</feature>
<dbReference type="Pfam" id="PF14687">
    <property type="entry name" value="DUF4460"/>
    <property type="match status" value="1"/>
</dbReference>
<keyword evidence="4" id="KW-1185">Reference proteome</keyword>
<feature type="domain" description="DUF4460" evidence="1">
    <location>
        <begin position="37"/>
        <end position="122"/>
    </location>
</feature>
<dbReference type="InterPro" id="IPR027986">
    <property type="entry name" value="TCAIM"/>
</dbReference>
<gene>
    <name evidence="3" type="ORF">BIW11_08257</name>
</gene>
<dbReference type="PANTHER" id="PTHR31596:SF1">
    <property type="entry name" value="T-CELL ACTIVATION INHIBITOR, MITOCHONDRIAL"/>
    <property type="match status" value="1"/>
</dbReference>
<organism evidence="3 4">
    <name type="scientific">Tropilaelaps mercedesae</name>
    <dbReference type="NCBI Taxonomy" id="418985"/>
    <lineage>
        <taxon>Eukaryota</taxon>
        <taxon>Metazoa</taxon>
        <taxon>Ecdysozoa</taxon>
        <taxon>Arthropoda</taxon>
        <taxon>Chelicerata</taxon>
        <taxon>Arachnida</taxon>
        <taxon>Acari</taxon>
        <taxon>Parasitiformes</taxon>
        <taxon>Mesostigmata</taxon>
        <taxon>Gamasina</taxon>
        <taxon>Dermanyssoidea</taxon>
        <taxon>Laelapidae</taxon>
        <taxon>Tropilaelaps</taxon>
    </lineage>
</organism>
<protein>
    <recommendedName>
        <fullName evidence="5">T-cell activation inhibitor</fullName>
    </recommendedName>
</protein>
<evidence type="ECO:0000259" key="2">
    <source>
        <dbReference type="Pfam" id="PF14688"/>
    </source>
</evidence>
<evidence type="ECO:0008006" key="5">
    <source>
        <dbReference type="Google" id="ProtNLM"/>
    </source>
</evidence>
<name>A0A1V9XQB1_9ACAR</name>